<gene>
    <name evidence="2" type="ORF">B7699_07975</name>
</gene>
<name>A0A1X1JZ42_STRMT</name>
<evidence type="ECO:0000313" key="3">
    <source>
        <dbReference type="Proteomes" id="UP000193863"/>
    </source>
</evidence>
<proteinExistence type="predicted"/>
<comment type="caution">
    <text evidence="2">The sequence shown here is derived from an EMBL/GenBank/DDBJ whole genome shotgun (WGS) entry which is preliminary data.</text>
</comment>
<feature type="domain" description="Replication initiation protein-like C-terminal" evidence="1">
    <location>
        <begin position="127"/>
        <end position="311"/>
    </location>
</feature>
<evidence type="ECO:0000313" key="2">
    <source>
        <dbReference type="EMBL" id="ORO92456.1"/>
    </source>
</evidence>
<dbReference type="Proteomes" id="UP000193863">
    <property type="component" value="Unassembled WGS sequence"/>
</dbReference>
<dbReference type="InterPro" id="IPR003491">
    <property type="entry name" value="REP-like_C"/>
</dbReference>
<protein>
    <recommendedName>
        <fullName evidence="1">Replication initiation protein-like C-terminal domain-containing protein</fullName>
    </recommendedName>
</protein>
<dbReference type="AlphaFoldDB" id="A0A1X1JZ42"/>
<dbReference type="EMBL" id="NCVG01000023">
    <property type="protein sequence ID" value="ORO92456.1"/>
    <property type="molecule type" value="Genomic_DNA"/>
</dbReference>
<organism evidence="2 3">
    <name type="scientific">Streptococcus mitis</name>
    <dbReference type="NCBI Taxonomy" id="28037"/>
    <lineage>
        <taxon>Bacteria</taxon>
        <taxon>Bacillati</taxon>
        <taxon>Bacillota</taxon>
        <taxon>Bacilli</taxon>
        <taxon>Lactobacillales</taxon>
        <taxon>Streptococcaceae</taxon>
        <taxon>Streptococcus</taxon>
        <taxon>Streptococcus mitis group</taxon>
    </lineage>
</organism>
<accession>A0A1X1JZ42</accession>
<dbReference type="RefSeq" id="WP_084927886.1">
    <property type="nucleotide sequence ID" value="NZ_NCVG01000023.1"/>
</dbReference>
<dbReference type="Pfam" id="PF02486">
    <property type="entry name" value="Rep_trans"/>
    <property type="match status" value="1"/>
</dbReference>
<evidence type="ECO:0000259" key="1">
    <source>
        <dbReference type="Pfam" id="PF02486"/>
    </source>
</evidence>
<reference evidence="2 3" key="1">
    <citation type="journal article" date="2016" name="Eur. J. Clin. Microbiol. Infect. Dis.">
        <title>Whole genome sequencing as a tool for phylogenetic analysis of clinical strains of Mitis group streptococci.</title>
        <authorList>
            <person name="Rasmussen L.H."/>
            <person name="Dargis R."/>
            <person name="Hojholt K."/>
            <person name="Christensen J.J."/>
            <person name="Skovgaard O."/>
            <person name="Justesen U.S."/>
            <person name="Rosenvinge F.S."/>
            <person name="Moser C."/>
            <person name="Lukjancenko O."/>
            <person name="Rasmussen S."/>
            <person name="Nielsen X.C."/>
        </authorList>
    </citation>
    <scope>NUCLEOTIDE SEQUENCE [LARGE SCALE GENOMIC DNA]</scope>
    <source>
        <strain evidence="2 3">RH_43861_09</strain>
    </source>
</reference>
<sequence length="376" mass="44701">MILCDVDEIAFVFLPEYNEMMSNYEAFALDICSKIDELLELEKYTVNYKLNEKGFAGYNYIINFDEFEILLCFNTDSPRMGVLLKFSGQGLKHYMKRREEDNQKISYRQLVQKFFELENYFSGSCRVSKIDFAIDFIDEGLKVNQIHQELNKSTIKSKYVDSFTNTIKLRKNQSNISTINTNNRVETIYVGSKANKGNSLLLRIYDKKLEQEKKKGIFYDEALKCDDWVRFEMSIRQAYANQTGLDILKCRNDKELSSLIFQRLTDKYLFFKNDELWDISKVMLEYVSTDFDLLRSKPRRKNDLLSTYIYLLKNSGLESFLYKIDKIYGKEAIQEFFKHVLIHFKTKYKPSPDTIIFLNNKKDELKKEKEPWRVFK</sequence>